<dbReference type="EMBL" id="CP104550">
    <property type="protein sequence ID" value="UXH32406.1"/>
    <property type="molecule type" value="Genomic_DNA"/>
</dbReference>
<sequence length="106" mass="11185">MNKRNLFLLCVLGAAFILSGTSSAADIYVSTAGSDDNDGLSWDTPKATIRNATLTASSGDSIWLADGEYTGDDNRGITIDRNLTLTGQSTTGTVINCGYLSRAFHC</sequence>
<protein>
    <recommendedName>
        <fullName evidence="2">DUF1565 domain-containing protein</fullName>
    </recommendedName>
</protein>
<dbReference type="InterPro" id="IPR012334">
    <property type="entry name" value="Pectin_lyas_fold"/>
</dbReference>
<gene>
    <name evidence="1" type="ORF">N5910_03735</name>
</gene>
<evidence type="ECO:0008006" key="2">
    <source>
        <dbReference type="Google" id="ProtNLM"/>
    </source>
</evidence>
<organism evidence="1">
    <name type="scientific">Methanothermobacter wolfeii</name>
    <name type="common">Methanobacterium wolfei</name>
    <dbReference type="NCBI Taxonomy" id="145261"/>
    <lineage>
        <taxon>Archaea</taxon>
        <taxon>Methanobacteriati</taxon>
        <taxon>Methanobacteriota</taxon>
        <taxon>Methanomada group</taxon>
        <taxon>Methanobacteria</taxon>
        <taxon>Methanobacteriales</taxon>
        <taxon>Methanobacteriaceae</taxon>
        <taxon>Methanothermobacter</taxon>
    </lineage>
</organism>
<proteinExistence type="predicted"/>
<dbReference type="Proteomes" id="UP001065373">
    <property type="component" value="Chromosome"/>
</dbReference>
<dbReference type="InterPro" id="IPR011050">
    <property type="entry name" value="Pectin_lyase_fold/virulence"/>
</dbReference>
<dbReference type="SUPFAM" id="SSF51126">
    <property type="entry name" value="Pectin lyase-like"/>
    <property type="match status" value="1"/>
</dbReference>
<reference evidence="1" key="1">
    <citation type="submission" date="2022-09" db="EMBL/GenBank/DDBJ databases">
        <title>Characterization of three MwoI isoschizomers from sequenced genome and metagenomes.</title>
        <authorList>
            <person name="Fomenkov A."/>
            <person name="Xu S.Y."/>
            <person name="Roberts R.J."/>
        </authorList>
    </citation>
    <scope>NUCLEOTIDE SEQUENCE</scope>
    <source>
        <strain evidence="1">DSM 2970</strain>
    </source>
</reference>
<dbReference type="AlphaFoldDB" id="A0A9E7UNP2"/>
<dbReference type="RefSeq" id="WP_261599792.1">
    <property type="nucleotide sequence ID" value="NZ_CP104550.1"/>
</dbReference>
<evidence type="ECO:0000313" key="1">
    <source>
        <dbReference type="EMBL" id="UXH32406.1"/>
    </source>
</evidence>
<accession>A0A9E7UNP2</accession>
<dbReference type="GeneID" id="75106333"/>
<dbReference type="Gene3D" id="2.160.20.10">
    <property type="entry name" value="Single-stranded right-handed beta-helix, Pectin lyase-like"/>
    <property type="match status" value="1"/>
</dbReference>
<name>A0A9E7UNP2_METWO</name>